<protein>
    <recommendedName>
        <fullName evidence="3">Lysine N-acyltransferase MbtK</fullName>
    </recommendedName>
    <alternativeName>
        <fullName evidence="4">Mycobactin synthase protein K</fullName>
    </alternativeName>
</protein>
<dbReference type="AlphaFoldDB" id="A0A5C5UKT3"/>
<evidence type="ECO:0000313" key="6">
    <source>
        <dbReference type="EMBL" id="TWT26854.1"/>
    </source>
</evidence>
<dbReference type="UniPathway" id="UPA00011"/>
<dbReference type="Gene3D" id="3.40.630.30">
    <property type="match status" value="1"/>
</dbReference>
<dbReference type="InterPro" id="IPR016181">
    <property type="entry name" value="Acyl_CoA_acyltransferase"/>
</dbReference>
<dbReference type="EMBL" id="VOHM01000006">
    <property type="protein sequence ID" value="TWT26854.1"/>
    <property type="molecule type" value="Genomic_DNA"/>
</dbReference>
<evidence type="ECO:0000313" key="7">
    <source>
        <dbReference type="Proteomes" id="UP000320791"/>
    </source>
</evidence>
<comment type="caution">
    <text evidence="6">The sequence shown here is derived from an EMBL/GenBank/DDBJ whole genome shotgun (WGS) entry which is preliminary data.</text>
</comment>
<evidence type="ECO:0000256" key="1">
    <source>
        <dbReference type="ARBA" id="ARBA00003818"/>
    </source>
</evidence>
<dbReference type="SMART" id="SM01006">
    <property type="entry name" value="AlcB"/>
    <property type="match status" value="1"/>
</dbReference>
<feature type="domain" description="Acyltransferase MbtK/IucB-like conserved" evidence="5">
    <location>
        <begin position="41"/>
        <end position="88"/>
    </location>
</feature>
<dbReference type="Proteomes" id="UP000320791">
    <property type="component" value="Unassembled WGS sequence"/>
</dbReference>
<dbReference type="InterPro" id="IPR019432">
    <property type="entry name" value="Acyltransferase_MbtK/IucB-like"/>
</dbReference>
<comment type="function">
    <text evidence="1">Acyltransferase required for the direct transfer of medium- to long-chain fatty acyl moieties from a carrier protein (MbtL) on to the epsilon-amino group of lysine residue in the mycobactin core.</text>
</comment>
<dbReference type="GO" id="GO:0016410">
    <property type="term" value="F:N-acyltransferase activity"/>
    <property type="evidence" value="ECO:0007669"/>
    <property type="project" value="TreeGrafter"/>
</dbReference>
<comment type="pathway">
    <text evidence="2">Siderophore biosynthesis; mycobactin biosynthesis.</text>
</comment>
<dbReference type="PANTHER" id="PTHR31438:SF1">
    <property type="entry name" value="LYSINE N-ACYLTRANSFERASE C17G9.06C-RELATED"/>
    <property type="match status" value="1"/>
</dbReference>
<dbReference type="SUPFAM" id="SSF55729">
    <property type="entry name" value="Acyl-CoA N-acyltransferases (Nat)"/>
    <property type="match status" value="1"/>
</dbReference>
<keyword evidence="7" id="KW-1185">Reference proteome</keyword>
<reference evidence="6 7" key="1">
    <citation type="submission" date="2019-08" db="EMBL/GenBank/DDBJ databases">
        <authorList>
            <person name="Lei W."/>
        </authorList>
    </citation>
    <scope>NUCLEOTIDE SEQUENCE [LARGE SCALE GENOMIC DNA]</scope>
    <source>
        <strain evidence="6 7">CCUG 58627</strain>
    </source>
</reference>
<dbReference type="PANTHER" id="PTHR31438">
    <property type="entry name" value="LYSINE N-ACYLTRANSFERASE C17G9.06C-RELATED"/>
    <property type="match status" value="1"/>
</dbReference>
<dbReference type="GO" id="GO:0019290">
    <property type="term" value="P:siderophore biosynthetic process"/>
    <property type="evidence" value="ECO:0007669"/>
    <property type="project" value="InterPro"/>
</dbReference>
<evidence type="ECO:0000256" key="2">
    <source>
        <dbReference type="ARBA" id="ARBA00005102"/>
    </source>
</evidence>
<gene>
    <name evidence="6" type="ORF">FRX94_04430</name>
</gene>
<evidence type="ECO:0000259" key="5">
    <source>
        <dbReference type="SMART" id="SM01006"/>
    </source>
</evidence>
<proteinExistence type="predicted"/>
<keyword evidence="6" id="KW-0808">Transferase</keyword>
<name>A0A5C5UKT3_9CORY</name>
<dbReference type="RefSeq" id="WP_146323919.1">
    <property type="nucleotide sequence ID" value="NZ_BAABLR010000005.1"/>
</dbReference>
<accession>A0A5C5UKT3</accession>
<sequence>MSNEMNNTPSLPREVLDIPKKFIDAGAPPIPQLAPPYSCERIAENSPEAALVAEWMNRPHLATTWEFAETEQWWRERIAAQNAGTYSIPLLLRIDGAPAAYVELYRPGRDVIGATYDARPDDIGIHIGFGDPAHSGHGHARATLMHFFSQLANDYPQCCRIVFDPDHRNTAARATALKAGAVDCGIHKFPNRTFNLLVLCRSEADTPVVNPERLVVNS</sequence>
<evidence type="ECO:0000256" key="3">
    <source>
        <dbReference type="ARBA" id="ARBA00020586"/>
    </source>
</evidence>
<organism evidence="6 7">
    <name type="scientific">Corynebacterium canis</name>
    <dbReference type="NCBI Taxonomy" id="679663"/>
    <lineage>
        <taxon>Bacteria</taxon>
        <taxon>Bacillati</taxon>
        <taxon>Actinomycetota</taxon>
        <taxon>Actinomycetes</taxon>
        <taxon>Mycobacteriales</taxon>
        <taxon>Corynebacteriaceae</taxon>
        <taxon>Corynebacterium</taxon>
    </lineage>
</organism>
<dbReference type="OrthoDB" id="9087497at2"/>
<dbReference type="Pfam" id="PF13523">
    <property type="entry name" value="Acetyltransf_8"/>
    <property type="match status" value="1"/>
</dbReference>
<evidence type="ECO:0000256" key="4">
    <source>
        <dbReference type="ARBA" id="ARBA00031122"/>
    </source>
</evidence>